<evidence type="ECO:0000256" key="1">
    <source>
        <dbReference type="SAM" id="Phobius"/>
    </source>
</evidence>
<organism evidence="2 3">
    <name type="scientific">Hyaloscypha variabilis (strain UAMH 11265 / GT02V1 / F)</name>
    <name type="common">Meliniomyces variabilis</name>
    <dbReference type="NCBI Taxonomy" id="1149755"/>
    <lineage>
        <taxon>Eukaryota</taxon>
        <taxon>Fungi</taxon>
        <taxon>Dikarya</taxon>
        <taxon>Ascomycota</taxon>
        <taxon>Pezizomycotina</taxon>
        <taxon>Leotiomycetes</taxon>
        <taxon>Helotiales</taxon>
        <taxon>Hyaloscyphaceae</taxon>
        <taxon>Hyaloscypha</taxon>
        <taxon>Hyaloscypha variabilis</taxon>
    </lineage>
</organism>
<dbReference type="EMBL" id="KZ613943">
    <property type="protein sequence ID" value="PMD41994.1"/>
    <property type="molecule type" value="Genomic_DNA"/>
</dbReference>
<feature type="transmembrane region" description="Helical" evidence="1">
    <location>
        <begin position="53"/>
        <end position="73"/>
    </location>
</feature>
<keyword evidence="1" id="KW-0812">Transmembrane</keyword>
<reference evidence="2 3" key="1">
    <citation type="submission" date="2016-04" db="EMBL/GenBank/DDBJ databases">
        <title>A degradative enzymes factory behind the ericoid mycorrhizal symbiosis.</title>
        <authorList>
            <consortium name="DOE Joint Genome Institute"/>
            <person name="Martino E."/>
            <person name="Morin E."/>
            <person name="Grelet G."/>
            <person name="Kuo A."/>
            <person name="Kohler A."/>
            <person name="Daghino S."/>
            <person name="Barry K."/>
            <person name="Choi C."/>
            <person name="Cichocki N."/>
            <person name="Clum A."/>
            <person name="Copeland A."/>
            <person name="Hainaut M."/>
            <person name="Haridas S."/>
            <person name="Labutti K."/>
            <person name="Lindquist E."/>
            <person name="Lipzen A."/>
            <person name="Khouja H.-R."/>
            <person name="Murat C."/>
            <person name="Ohm R."/>
            <person name="Olson A."/>
            <person name="Spatafora J."/>
            <person name="Veneault-Fourrey C."/>
            <person name="Henrissat B."/>
            <person name="Grigoriev I."/>
            <person name="Martin F."/>
            <person name="Perotto S."/>
        </authorList>
    </citation>
    <scope>NUCLEOTIDE SEQUENCE [LARGE SCALE GENOMIC DNA]</scope>
    <source>
        <strain evidence="2 3">F</strain>
    </source>
</reference>
<feature type="non-terminal residue" evidence="2">
    <location>
        <position position="1"/>
    </location>
</feature>
<dbReference type="Proteomes" id="UP000235786">
    <property type="component" value="Unassembled WGS sequence"/>
</dbReference>
<evidence type="ECO:0000313" key="3">
    <source>
        <dbReference type="Proteomes" id="UP000235786"/>
    </source>
</evidence>
<proteinExistence type="predicted"/>
<protein>
    <submittedName>
        <fullName evidence="2">Uncharacterized protein</fullName>
    </submittedName>
</protein>
<keyword evidence="1" id="KW-1133">Transmembrane helix</keyword>
<gene>
    <name evidence="2" type="ORF">L207DRAFT_424616</name>
</gene>
<dbReference type="Gene3D" id="1.20.58.340">
    <property type="entry name" value="Magnesium transport protein CorA, transmembrane region"/>
    <property type="match status" value="1"/>
</dbReference>
<evidence type="ECO:0000313" key="2">
    <source>
        <dbReference type="EMBL" id="PMD41994.1"/>
    </source>
</evidence>
<sequence>IALASSRDSTAMKTVAILTITFLPGTFVASFFAMPLFNWQANSSGEIIGPHFWVYWAFAIPLTGLVLGAWAFWMRLILNRHGKEDQEVRERSLKGLIYGKGVA</sequence>
<dbReference type="OrthoDB" id="3551354at2759"/>
<keyword evidence="1" id="KW-0472">Membrane</keyword>
<feature type="transmembrane region" description="Helical" evidence="1">
    <location>
        <begin position="15"/>
        <end position="33"/>
    </location>
</feature>
<name>A0A2J6RTZ1_HYAVF</name>
<dbReference type="AlphaFoldDB" id="A0A2J6RTZ1"/>
<accession>A0A2J6RTZ1</accession>
<keyword evidence="3" id="KW-1185">Reference proteome</keyword>